<dbReference type="OMA" id="YERQEAP"/>
<protein>
    <recommendedName>
        <fullName evidence="9">CCDC93 coiled-coil domain-containing protein</fullName>
    </recommendedName>
</protein>
<organism evidence="7 8">
    <name type="scientific">Naegleria fowleri</name>
    <name type="common">Brain eating amoeba</name>
    <dbReference type="NCBI Taxonomy" id="5763"/>
    <lineage>
        <taxon>Eukaryota</taxon>
        <taxon>Discoba</taxon>
        <taxon>Heterolobosea</taxon>
        <taxon>Tetramitia</taxon>
        <taxon>Eutetramitia</taxon>
        <taxon>Vahlkampfiidae</taxon>
        <taxon>Naegleria</taxon>
    </lineage>
</organism>
<dbReference type="AlphaFoldDB" id="A0A6A5BX56"/>
<evidence type="ECO:0000256" key="2">
    <source>
        <dbReference type="ARBA" id="ARBA00023054"/>
    </source>
</evidence>
<evidence type="ECO:0000313" key="7">
    <source>
        <dbReference type="EMBL" id="KAF0979926.1"/>
    </source>
</evidence>
<dbReference type="EMBL" id="VFQX01000022">
    <property type="protein sequence ID" value="KAF0979926.1"/>
    <property type="molecule type" value="Genomic_DNA"/>
</dbReference>
<dbReference type="VEuPathDB" id="AmoebaDB:NF0012820"/>
<name>A0A6A5BX56_NAEFO</name>
<feature type="domain" description="CCDC93 coiled-coil" evidence="5">
    <location>
        <begin position="216"/>
        <end position="659"/>
    </location>
</feature>
<dbReference type="GO" id="GO:0005524">
    <property type="term" value="F:ATP binding"/>
    <property type="evidence" value="ECO:0007669"/>
    <property type="project" value="InterPro"/>
</dbReference>
<dbReference type="RefSeq" id="XP_044564639.1">
    <property type="nucleotide sequence ID" value="XM_044701125.1"/>
</dbReference>
<dbReference type="InterPro" id="IPR039116">
    <property type="entry name" value="CCDC93"/>
</dbReference>
<feature type="region of interest" description="Disordered" evidence="4">
    <location>
        <begin position="257"/>
        <end position="296"/>
    </location>
</feature>
<dbReference type="GO" id="GO:0046872">
    <property type="term" value="F:metal ion binding"/>
    <property type="evidence" value="ECO:0007669"/>
    <property type="project" value="UniProtKB-KW"/>
</dbReference>
<evidence type="ECO:0000256" key="1">
    <source>
        <dbReference type="ARBA" id="ARBA00007219"/>
    </source>
</evidence>
<feature type="compositionally biased region" description="Low complexity" evidence="4">
    <location>
        <begin position="34"/>
        <end position="53"/>
    </location>
</feature>
<dbReference type="InterPro" id="IPR019159">
    <property type="entry name" value="CCDC93_CC"/>
</dbReference>
<dbReference type="VEuPathDB" id="AmoebaDB:NfTy_049550"/>
<evidence type="ECO:0000259" key="6">
    <source>
        <dbReference type="Pfam" id="PF21673"/>
    </source>
</evidence>
<feature type="compositionally biased region" description="Basic and acidic residues" evidence="4">
    <location>
        <begin position="257"/>
        <end position="268"/>
    </location>
</feature>
<comment type="caution">
    <text evidence="7">The sequence shown here is derived from an EMBL/GenBank/DDBJ whole genome shotgun (WGS) entry which is preliminary data.</text>
</comment>
<dbReference type="GO" id="GO:0006893">
    <property type="term" value="P:Golgi to plasma membrane transport"/>
    <property type="evidence" value="ECO:0007669"/>
    <property type="project" value="TreeGrafter"/>
</dbReference>
<gene>
    <name evidence="7" type="ORF">FDP41_001079</name>
</gene>
<dbReference type="Pfam" id="PF21673">
    <property type="entry name" value="CCDC93_N"/>
    <property type="match status" value="1"/>
</dbReference>
<dbReference type="GeneID" id="68108297"/>
<dbReference type="GO" id="GO:0004674">
    <property type="term" value="F:protein serine/threonine kinase activity"/>
    <property type="evidence" value="ECO:0007669"/>
    <property type="project" value="InterPro"/>
</dbReference>
<dbReference type="PANTHER" id="PTHR16441">
    <property type="entry name" value="FIDIPIDINE"/>
    <property type="match status" value="1"/>
</dbReference>
<keyword evidence="8" id="KW-1185">Reference proteome</keyword>
<evidence type="ECO:0000313" key="8">
    <source>
        <dbReference type="Proteomes" id="UP000444721"/>
    </source>
</evidence>
<keyword evidence="2 3" id="KW-0175">Coiled coil</keyword>
<dbReference type="InterPro" id="IPR048747">
    <property type="entry name" value="CCDC93_N"/>
</dbReference>
<comment type="similarity">
    <text evidence="1">Belongs to the CCDC93 family.</text>
</comment>
<dbReference type="GO" id="GO:0005737">
    <property type="term" value="C:cytoplasm"/>
    <property type="evidence" value="ECO:0007669"/>
    <property type="project" value="UniProtKB-SubCell"/>
</dbReference>
<feature type="compositionally biased region" description="Polar residues" evidence="4">
    <location>
        <begin position="270"/>
        <end position="283"/>
    </location>
</feature>
<dbReference type="VEuPathDB" id="AmoebaDB:FDP41_001079"/>
<accession>A0A6A5BX56</accession>
<feature type="coiled-coil region" evidence="3">
    <location>
        <begin position="603"/>
        <end position="668"/>
    </location>
</feature>
<evidence type="ECO:0000256" key="3">
    <source>
        <dbReference type="SAM" id="Coils"/>
    </source>
</evidence>
<feature type="domain" description="CCDC93 N-terminal" evidence="6">
    <location>
        <begin position="60"/>
        <end position="168"/>
    </location>
</feature>
<feature type="compositionally biased region" description="Polar residues" evidence="4">
    <location>
        <begin position="7"/>
        <end position="33"/>
    </location>
</feature>
<feature type="region of interest" description="Disordered" evidence="4">
    <location>
        <begin position="1"/>
        <end position="55"/>
    </location>
</feature>
<evidence type="ECO:0008006" key="9">
    <source>
        <dbReference type="Google" id="ProtNLM"/>
    </source>
</evidence>
<feature type="coiled-coil region" evidence="3">
    <location>
        <begin position="355"/>
        <end position="431"/>
    </location>
</feature>
<evidence type="ECO:0000256" key="4">
    <source>
        <dbReference type="SAM" id="MobiDB-lite"/>
    </source>
</evidence>
<dbReference type="Proteomes" id="UP000444721">
    <property type="component" value="Unassembled WGS sequence"/>
</dbReference>
<dbReference type="Pfam" id="PF09762">
    <property type="entry name" value="CCDC93_CC"/>
    <property type="match status" value="1"/>
</dbReference>
<reference evidence="7 8" key="1">
    <citation type="journal article" date="2019" name="Sci. Rep.">
        <title>Nanopore sequencing improves the draft genome of the human pathogenic amoeba Naegleria fowleri.</title>
        <authorList>
            <person name="Liechti N."/>
            <person name="Schurch N."/>
            <person name="Bruggmann R."/>
            <person name="Wittwer M."/>
        </authorList>
    </citation>
    <scope>NUCLEOTIDE SEQUENCE [LARGE SCALE GENOMIC DNA]</scope>
    <source>
        <strain evidence="7 8">ATCC 30894</strain>
    </source>
</reference>
<evidence type="ECO:0000259" key="5">
    <source>
        <dbReference type="Pfam" id="PF09762"/>
    </source>
</evidence>
<dbReference type="OrthoDB" id="16092at2759"/>
<proteinExistence type="inferred from homology"/>
<dbReference type="PANTHER" id="PTHR16441:SF0">
    <property type="entry name" value="COILED-COIL DOMAIN-CONTAINING PROTEIN 93"/>
    <property type="match status" value="1"/>
</dbReference>
<sequence length="668" mass="77816">MFGTHLRSGSSVGTPSTPRQGSSSHQQQLVKTATPSDQPNSSSDSSSATPTTNLEGISEKNLNDYQQILQILLAAGYFRVRISTLTPFDKILGGLCWCISNSYNADADVEMLSYEEEANIGKKIKLSEKVVLALRRMGCPQELSPVQIQGLDCPFILKVFSWLVQKVFESRVENKERIQRYSELQFSRRYELPQDQKDMEQYNQALPYLDSIRGIYHPKRKFKHQQRNVLKSEWGHVQTVLLEYGIEFKKIERSQQEKEDKSKLERQLRAQKQASRTESMDASQLNNQNLAELDLDEEAREKKIQELKKLVEQNENFYNNISASGASNLINLGAVDIIKLKEEYDEKTRDFMGQQENLQSEQMLHKRQVAQLTKQIENQKVIYMKAKEEFNAVKQEYEKASETLSKFKEYNEQVQNKITELQTQVQNQEVDQTILSKLETLIALNEAFKKQEADFKTNCQLQLQELKNSISQLELSFNDSNDPIVQLSQAYANDTEKMKKIRKLAAKRNRELAIIQSKIDEIPSRTELSQYERRFTELYAQISTKLDETKKYFVSYNTLSSTCTFLEQEVSLLNSIADFFQKAVQSQDKKYKAWMINTVSDRVEKVKQTKTQMDTKLKDTEKKRDDLQNKYNELVSKQRNYFRAVKEFQNEMLKNEELNKRLKMLQQQ</sequence>